<evidence type="ECO:0000313" key="2">
    <source>
        <dbReference type="EMBL" id="WTQ85559.1"/>
    </source>
</evidence>
<dbReference type="GeneID" id="97286177"/>
<evidence type="ECO:0000256" key="1">
    <source>
        <dbReference type="SAM" id="MobiDB-lite"/>
    </source>
</evidence>
<name>A0ABZ1L0V9_STRAH</name>
<organism evidence="2 3">
    <name type="scientific">Streptomyces achromogenes</name>
    <dbReference type="NCBI Taxonomy" id="67255"/>
    <lineage>
        <taxon>Bacteria</taxon>
        <taxon>Bacillati</taxon>
        <taxon>Actinomycetota</taxon>
        <taxon>Actinomycetes</taxon>
        <taxon>Kitasatosporales</taxon>
        <taxon>Streptomycetaceae</taxon>
        <taxon>Streptomyces</taxon>
    </lineage>
</organism>
<dbReference type="RefSeq" id="WP_405454282.1">
    <property type="nucleotide sequence ID" value="NZ_CP108164.1"/>
</dbReference>
<dbReference type="EMBL" id="CP108164">
    <property type="protein sequence ID" value="WTQ85559.1"/>
    <property type="molecule type" value="Genomic_DNA"/>
</dbReference>
<dbReference type="Proteomes" id="UP001622557">
    <property type="component" value="Chromosome"/>
</dbReference>
<feature type="region of interest" description="Disordered" evidence="1">
    <location>
        <begin position="157"/>
        <end position="208"/>
    </location>
</feature>
<accession>A0ABZ1L0V9</accession>
<reference evidence="2 3" key="1">
    <citation type="submission" date="2022-10" db="EMBL/GenBank/DDBJ databases">
        <title>The complete genomes of actinobacterial strains from the NBC collection.</title>
        <authorList>
            <person name="Joergensen T.S."/>
            <person name="Alvarez Arevalo M."/>
            <person name="Sterndorff E.B."/>
            <person name="Faurdal D."/>
            <person name="Vuksanovic O."/>
            <person name="Mourched A.-S."/>
            <person name="Charusanti P."/>
            <person name="Shaw S."/>
            <person name="Blin K."/>
            <person name="Weber T."/>
        </authorList>
    </citation>
    <scope>NUCLEOTIDE SEQUENCE [LARGE SCALE GENOMIC DNA]</scope>
    <source>
        <strain evidence="2 3">NBC_00156</strain>
    </source>
</reference>
<proteinExistence type="predicted"/>
<sequence length="222" mass="24082">MPLPDCLSDAPDFRIKLPQDGAEARWHVLTQYRDDGTNKFLLRKGSLVTAEEWPGLGHHARRFRTELRANGALVNAPAGPRALGGGPGHRVQLLPAAPALVYGYDAYTADTADTADTAENRILRAAGERLPGAPGPVRWRLAHQRSGSPTPCRWCGDRNCRADSRPTSGPTTSPRCGSPSPPRRKSASSRPSRPPRTPGGPWHGPRGRIYLLIQMPKSRVAV</sequence>
<protein>
    <submittedName>
        <fullName evidence="2">Uncharacterized protein</fullName>
    </submittedName>
</protein>
<evidence type="ECO:0000313" key="3">
    <source>
        <dbReference type="Proteomes" id="UP001622557"/>
    </source>
</evidence>
<gene>
    <name evidence="2" type="ORF">OG350_37075</name>
</gene>
<keyword evidence="3" id="KW-1185">Reference proteome</keyword>
<feature type="compositionally biased region" description="Low complexity" evidence="1">
    <location>
        <begin position="165"/>
        <end position="178"/>
    </location>
</feature>